<organism evidence="3 4">
    <name type="scientific">Russula ochroleuca</name>
    <dbReference type="NCBI Taxonomy" id="152965"/>
    <lineage>
        <taxon>Eukaryota</taxon>
        <taxon>Fungi</taxon>
        <taxon>Dikarya</taxon>
        <taxon>Basidiomycota</taxon>
        <taxon>Agaricomycotina</taxon>
        <taxon>Agaricomycetes</taxon>
        <taxon>Russulales</taxon>
        <taxon>Russulaceae</taxon>
        <taxon>Russula</taxon>
    </lineage>
</organism>
<name>A0A9P5TAP4_9AGAM</name>
<comment type="caution">
    <text evidence="3">The sequence shown here is derived from an EMBL/GenBank/DDBJ whole genome shotgun (WGS) entry which is preliminary data.</text>
</comment>
<dbReference type="Proteomes" id="UP000759537">
    <property type="component" value="Unassembled WGS sequence"/>
</dbReference>
<evidence type="ECO:0000313" key="3">
    <source>
        <dbReference type="EMBL" id="KAF8482557.1"/>
    </source>
</evidence>
<dbReference type="CDD" id="cd00170">
    <property type="entry name" value="SEC14"/>
    <property type="match status" value="1"/>
</dbReference>
<dbReference type="InterPro" id="IPR001251">
    <property type="entry name" value="CRAL-TRIO_dom"/>
</dbReference>
<dbReference type="SMART" id="SM00516">
    <property type="entry name" value="SEC14"/>
    <property type="match status" value="1"/>
</dbReference>
<feature type="domain" description="CRAL-TRIO" evidence="2">
    <location>
        <begin position="102"/>
        <end position="269"/>
    </location>
</feature>
<dbReference type="InterPro" id="IPR036865">
    <property type="entry name" value="CRAL-TRIO_dom_sf"/>
</dbReference>
<keyword evidence="4" id="KW-1185">Reference proteome</keyword>
<proteinExistence type="predicted"/>
<gene>
    <name evidence="3" type="ORF">DFH94DRAFT_822957</name>
</gene>
<dbReference type="AlphaFoldDB" id="A0A9P5TAP4"/>
<protein>
    <submittedName>
        <fullName evidence="3">CRAL-TRIO domain-containing protein</fullName>
    </submittedName>
</protein>
<evidence type="ECO:0000313" key="4">
    <source>
        <dbReference type="Proteomes" id="UP000759537"/>
    </source>
</evidence>
<feature type="compositionally biased region" description="Low complexity" evidence="1">
    <location>
        <begin position="283"/>
        <end position="292"/>
    </location>
</feature>
<sequence>MSAHSSLSVSQAVRAHNAALTNLYLHHRETVLHIQNTLLTRILPNVLDELALGDRAYNWAQEWLQDELSIFRTLKRHEFTKAFALESLRTILTWRLTHLGGRDQTVVLPSPLHILPPPACDILRRPIVILRLAKLATLQKDPREYILRSVEGLRLNLHHINSSSSVSTPGPVFQYVLLVDMEGVSMSKSNLDLLTWYAHEVAPRYPGLFGTVFIINFSWTHSGIWSVIRHALPESVHYRIFFPSREVLHECISPSSLPQEYGGNLPRLPEVPNLLDTTQHVIRSPSLSPSRPSSKDQDGSASLSHLPEDCSVDHARRRKITSFAHFSPRSQFNPFYGYPINPEPYPPAPFPLPHLRHGRRRKRDLIRTLVALWWEKWRSRVSWTCSLLFIFFCARWWWRQRRKSVFFIRSRPNEV</sequence>
<dbReference type="Gene3D" id="3.40.525.10">
    <property type="entry name" value="CRAL-TRIO lipid binding domain"/>
    <property type="match status" value="1"/>
</dbReference>
<dbReference type="PANTHER" id="PTHR46590:SF4">
    <property type="entry name" value="CRAL-TRIO DOMAIN-CONTAINING PROTEIN"/>
    <property type="match status" value="1"/>
</dbReference>
<accession>A0A9P5TAP4</accession>
<dbReference type="SUPFAM" id="SSF52087">
    <property type="entry name" value="CRAL/TRIO domain"/>
    <property type="match status" value="1"/>
</dbReference>
<dbReference type="PANTHER" id="PTHR46590">
    <property type="entry name" value="PHOSPHATIDYLINOSITOL TRANSFER PROTEIN CSR1-RELATED"/>
    <property type="match status" value="1"/>
</dbReference>
<reference evidence="3" key="2">
    <citation type="journal article" date="2020" name="Nat. Commun.">
        <title>Large-scale genome sequencing of mycorrhizal fungi provides insights into the early evolution of symbiotic traits.</title>
        <authorList>
            <person name="Miyauchi S."/>
            <person name="Kiss E."/>
            <person name="Kuo A."/>
            <person name="Drula E."/>
            <person name="Kohler A."/>
            <person name="Sanchez-Garcia M."/>
            <person name="Morin E."/>
            <person name="Andreopoulos B."/>
            <person name="Barry K.W."/>
            <person name="Bonito G."/>
            <person name="Buee M."/>
            <person name="Carver A."/>
            <person name="Chen C."/>
            <person name="Cichocki N."/>
            <person name="Clum A."/>
            <person name="Culley D."/>
            <person name="Crous P.W."/>
            <person name="Fauchery L."/>
            <person name="Girlanda M."/>
            <person name="Hayes R.D."/>
            <person name="Keri Z."/>
            <person name="LaButti K."/>
            <person name="Lipzen A."/>
            <person name="Lombard V."/>
            <person name="Magnuson J."/>
            <person name="Maillard F."/>
            <person name="Murat C."/>
            <person name="Nolan M."/>
            <person name="Ohm R.A."/>
            <person name="Pangilinan J."/>
            <person name="Pereira M.F."/>
            <person name="Perotto S."/>
            <person name="Peter M."/>
            <person name="Pfister S."/>
            <person name="Riley R."/>
            <person name="Sitrit Y."/>
            <person name="Stielow J.B."/>
            <person name="Szollosi G."/>
            <person name="Zifcakova L."/>
            <person name="Stursova M."/>
            <person name="Spatafora J.W."/>
            <person name="Tedersoo L."/>
            <person name="Vaario L.M."/>
            <person name="Yamada A."/>
            <person name="Yan M."/>
            <person name="Wang P."/>
            <person name="Xu J."/>
            <person name="Bruns T."/>
            <person name="Baldrian P."/>
            <person name="Vilgalys R."/>
            <person name="Dunand C."/>
            <person name="Henrissat B."/>
            <person name="Grigoriev I.V."/>
            <person name="Hibbett D."/>
            <person name="Nagy L.G."/>
            <person name="Martin F.M."/>
        </authorList>
    </citation>
    <scope>NUCLEOTIDE SEQUENCE</scope>
    <source>
        <strain evidence="3">Prilba</strain>
    </source>
</reference>
<feature type="region of interest" description="Disordered" evidence="1">
    <location>
        <begin position="283"/>
        <end position="307"/>
    </location>
</feature>
<evidence type="ECO:0000259" key="2">
    <source>
        <dbReference type="PROSITE" id="PS50191"/>
    </source>
</evidence>
<dbReference type="EMBL" id="WHVB01000005">
    <property type="protein sequence ID" value="KAF8482557.1"/>
    <property type="molecule type" value="Genomic_DNA"/>
</dbReference>
<dbReference type="Pfam" id="PF00650">
    <property type="entry name" value="CRAL_TRIO"/>
    <property type="match status" value="1"/>
</dbReference>
<reference evidence="3" key="1">
    <citation type="submission" date="2019-10" db="EMBL/GenBank/DDBJ databases">
        <authorList>
            <consortium name="DOE Joint Genome Institute"/>
            <person name="Kuo A."/>
            <person name="Miyauchi S."/>
            <person name="Kiss E."/>
            <person name="Drula E."/>
            <person name="Kohler A."/>
            <person name="Sanchez-Garcia M."/>
            <person name="Andreopoulos B."/>
            <person name="Barry K.W."/>
            <person name="Bonito G."/>
            <person name="Buee M."/>
            <person name="Carver A."/>
            <person name="Chen C."/>
            <person name="Cichocki N."/>
            <person name="Clum A."/>
            <person name="Culley D."/>
            <person name="Crous P.W."/>
            <person name="Fauchery L."/>
            <person name="Girlanda M."/>
            <person name="Hayes R."/>
            <person name="Keri Z."/>
            <person name="LaButti K."/>
            <person name="Lipzen A."/>
            <person name="Lombard V."/>
            <person name="Magnuson J."/>
            <person name="Maillard F."/>
            <person name="Morin E."/>
            <person name="Murat C."/>
            <person name="Nolan M."/>
            <person name="Ohm R."/>
            <person name="Pangilinan J."/>
            <person name="Pereira M."/>
            <person name="Perotto S."/>
            <person name="Peter M."/>
            <person name="Riley R."/>
            <person name="Sitrit Y."/>
            <person name="Stielow B."/>
            <person name="Szollosi G."/>
            <person name="Zifcakova L."/>
            <person name="Stursova M."/>
            <person name="Spatafora J.W."/>
            <person name="Tedersoo L."/>
            <person name="Vaario L.-M."/>
            <person name="Yamada A."/>
            <person name="Yan M."/>
            <person name="Wang P."/>
            <person name="Xu J."/>
            <person name="Bruns T."/>
            <person name="Baldrian P."/>
            <person name="Vilgalys R."/>
            <person name="Henrissat B."/>
            <person name="Grigoriev I.V."/>
            <person name="Hibbett D."/>
            <person name="Nagy L.G."/>
            <person name="Martin F.M."/>
        </authorList>
    </citation>
    <scope>NUCLEOTIDE SEQUENCE</scope>
    <source>
        <strain evidence="3">Prilba</strain>
    </source>
</reference>
<dbReference type="PROSITE" id="PS50191">
    <property type="entry name" value="CRAL_TRIO"/>
    <property type="match status" value="1"/>
</dbReference>
<dbReference type="InterPro" id="IPR052432">
    <property type="entry name" value="PITP/CRAL-TRIO"/>
</dbReference>
<evidence type="ECO:0000256" key="1">
    <source>
        <dbReference type="SAM" id="MobiDB-lite"/>
    </source>
</evidence>
<dbReference type="OrthoDB" id="75724at2759"/>